<comment type="caution">
    <text evidence="3">The sequence shown here is derived from an EMBL/GenBank/DDBJ whole genome shotgun (WGS) entry which is preliminary data.</text>
</comment>
<dbReference type="PANTHER" id="PTHR42685">
    <property type="entry name" value="GERANYLGERANYL DIPHOSPHATE REDUCTASE"/>
    <property type="match status" value="1"/>
</dbReference>
<feature type="domain" description="FAD-binding" evidence="2">
    <location>
        <begin position="3"/>
        <end position="343"/>
    </location>
</feature>
<dbReference type="Gene3D" id="3.50.50.60">
    <property type="entry name" value="FAD/NAD(P)-binding domain"/>
    <property type="match status" value="1"/>
</dbReference>
<proteinExistence type="predicted"/>
<keyword evidence="3" id="KW-0560">Oxidoreductase</keyword>
<evidence type="ECO:0000313" key="4">
    <source>
        <dbReference type="Proteomes" id="UP001596087"/>
    </source>
</evidence>
<dbReference type="EMBL" id="JBHSKD010000002">
    <property type="protein sequence ID" value="MFC5175187.1"/>
    <property type="molecule type" value="Genomic_DNA"/>
</dbReference>
<dbReference type="SUPFAM" id="SSF51905">
    <property type="entry name" value="FAD/NAD(P)-binding domain"/>
    <property type="match status" value="1"/>
</dbReference>
<dbReference type="Pfam" id="PF01494">
    <property type="entry name" value="FAD_binding_3"/>
    <property type="match status" value="1"/>
</dbReference>
<dbReference type="PANTHER" id="PTHR42685:SF22">
    <property type="entry name" value="CONDITIONED MEDIUM FACTOR RECEPTOR 1"/>
    <property type="match status" value="1"/>
</dbReference>
<dbReference type="InterPro" id="IPR036188">
    <property type="entry name" value="FAD/NAD-bd_sf"/>
</dbReference>
<keyword evidence="4" id="KW-1185">Reference proteome</keyword>
<evidence type="ECO:0000313" key="3">
    <source>
        <dbReference type="EMBL" id="MFC5175187.1"/>
    </source>
</evidence>
<name>A0ABW0BDW2_9ACTN</name>
<dbReference type="GO" id="GO:0016491">
    <property type="term" value="F:oxidoreductase activity"/>
    <property type="evidence" value="ECO:0007669"/>
    <property type="project" value="UniProtKB-KW"/>
</dbReference>
<accession>A0ABW0BDW2</accession>
<dbReference type="InterPro" id="IPR050407">
    <property type="entry name" value="Geranylgeranyl_reductase"/>
</dbReference>
<dbReference type="Proteomes" id="UP001596087">
    <property type="component" value="Unassembled WGS sequence"/>
</dbReference>
<gene>
    <name evidence="3" type="ORF">ACFPGP_00805</name>
</gene>
<evidence type="ECO:0000256" key="1">
    <source>
        <dbReference type="SAM" id="MobiDB-lite"/>
    </source>
</evidence>
<feature type="region of interest" description="Disordered" evidence="1">
    <location>
        <begin position="375"/>
        <end position="404"/>
    </location>
</feature>
<organism evidence="3 4">
    <name type="scientific">Nocardioides taihuensis</name>
    <dbReference type="NCBI Taxonomy" id="1835606"/>
    <lineage>
        <taxon>Bacteria</taxon>
        <taxon>Bacillati</taxon>
        <taxon>Actinomycetota</taxon>
        <taxon>Actinomycetes</taxon>
        <taxon>Propionibacteriales</taxon>
        <taxon>Nocardioidaceae</taxon>
        <taxon>Nocardioides</taxon>
    </lineage>
</organism>
<dbReference type="PRINTS" id="PR00420">
    <property type="entry name" value="RNGMNOXGNASE"/>
</dbReference>
<dbReference type="EC" id="1.-.-.-" evidence="3"/>
<dbReference type="InterPro" id="IPR002938">
    <property type="entry name" value="FAD-bd"/>
</dbReference>
<dbReference type="RefSeq" id="WP_378585558.1">
    <property type="nucleotide sequence ID" value="NZ_JBHSKD010000002.1"/>
</dbReference>
<sequence length="404" mass="42005">MNDYDVAVVGGRAAGASTALLLARAGLRVAVLERSPVGSDTVSTHALMRAGVLQLSRWEVLPALVAAGTPPVRSIDFAHPDGATAHVSLRPSPGVDALYAPRRHLLDRVLVEAAAAAGADVLHGTSVTGLLRDDDGRVLGVRAAGPDGRDAGVRAALTVGADGVGSLVARETGARTLGRGTEASALLYRYVSDLPVRGYVWAYGDGAAAGLIPTNAGETCVFVSTTPARMRTLRREGTAGAFERLLDAVPATVSDTVRSGGAGGRIHGWRGLPGYVRRPYGPGWALVGDAGYFRDPITTHGLTDALRDAELLSEAVLAGIDGSSPEAALAGYQLTRDRLSHALAAVTESVCRYDWDSDGIRTLLRRASSAMSDEVEHLSARLPPHPAVVGTSRGHPRPSSSRDT</sequence>
<reference evidence="4" key="1">
    <citation type="journal article" date="2019" name="Int. J. Syst. Evol. Microbiol.">
        <title>The Global Catalogue of Microorganisms (GCM) 10K type strain sequencing project: providing services to taxonomists for standard genome sequencing and annotation.</title>
        <authorList>
            <consortium name="The Broad Institute Genomics Platform"/>
            <consortium name="The Broad Institute Genome Sequencing Center for Infectious Disease"/>
            <person name="Wu L."/>
            <person name="Ma J."/>
        </authorList>
    </citation>
    <scope>NUCLEOTIDE SEQUENCE [LARGE SCALE GENOMIC DNA]</scope>
    <source>
        <strain evidence="4">DFY41</strain>
    </source>
</reference>
<evidence type="ECO:0000259" key="2">
    <source>
        <dbReference type="Pfam" id="PF01494"/>
    </source>
</evidence>
<protein>
    <submittedName>
        <fullName evidence="3">NAD(P)/FAD-dependent oxidoreductase</fullName>
        <ecNumber evidence="3">1.-.-.-</ecNumber>
    </submittedName>
</protein>